<keyword evidence="3" id="KW-1185">Reference proteome</keyword>
<dbReference type="EMBL" id="FO082872">
    <property type="protein sequence ID" value="SJK86179.1"/>
    <property type="molecule type" value="Genomic_DNA"/>
</dbReference>
<organism evidence="2 3">
    <name type="scientific">Babesia microti (strain RI)</name>
    <dbReference type="NCBI Taxonomy" id="1133968"/>
    <lineage>
        <taxon>Eukaryota</taxon>
        <taxon>Sar</taxon>
        <taxon>Alveolata</taxon>
        <taxon>Apicomplexa</taxon>
        <taxon>Aconoidasida</taxon>
        <taxon>Piroplasmida</taxon>
        <taxon>Babesiidae</taxon>
        <taxon>Babesia</taxon>
    </lineage>
</organism>
<evidence type="ECO:0000259" key="1">
    <source>
        <dbReference type="Pfam" id="PF09011"/>
    </source>
</evidence>
<accession>A0A1R4AB03</accession>
<dbReference type="RefSeq" id="XP_021338370.1">
    <property type="nucleotide sequence ID" value="XM_021481767.1"/>
</dbReference>
<dbReference type="AlphaFoldDB" id="A0A1R4AB03"/>
<reference evidence="2 3" key="2">
    <citation type="journal article" date="2013" name="PLoS ONE">
        <title>Whole genome mapping and re-organization of the nuclear and mitochondrial genomes of Babesia microti isolates.</title>
        <authorList>
            <person name="Cornillot E."/>
            <person name="Dassouli A."/>
            <person name="Garg A."/>
            <person name="Pachikara N."/>
            <person name="Randazzo S."/>
            <person name="Depoix D."/>
            <person name="Carcy B."/>
            <person name="Delbecq S."/>
            <person name="Frutos R."/>
            <person name="Silva J.C."/>
            <person name="Sutton R."/>
            <person name="Krause P.J."/>
            <person name="Mamoun C.B."/>
        </authorList>
    </citation>
    <scope>NUCLEOTIDE SEQUENCE [LARGE SCALE GENOMIC DNA]</scope>
    <source>
        <strain evidence="2 3">RI</strain>
    </source>
</reference>
<reference evidence="2 3" key="1">
    <citation type="journal article" date="2012" name="Nucleic Acids Res.">
        <title>Sequencing of the smallest Apicomplexan genome from the human pathogen Babesia microti.</title>
        <authorList>
            <person name="Cornillot E."/>
            <person name="Hadj-Kaddour K."/>
            <person name="Dassouli A."/>
            <person name="Noel B."/>
            <person name="Ranwez V."/>
            <person name="Vacherie B."/>
            <person name="Augagneur Y."/>
            <person name="Bres V."/>
            <person name="Duclos A."/>
            <person name="Randazzo S."/>
            <person name="Carcy B."/>
            <person name="Debierre-Grockiego F."/>
            <person name="Delbecq S."/>
            <person name="Moubri-Menage K."/>
            <person name="Shams-Eldin H."/>
            <person name="Usmani-Brown S."/>
            <person name="Bringaud F."/>
            <person name="Wincker P."/>
            <person name="Vivares C.P."/>
            <person name="Schwarz R.T."/>
            <person name="Schetters T.P."/>
            <person name="Krause P.J."/>
            <person name="Gorenflot A."/>
            <person name="Berry V."/>
            <person name="Barbe V."/>
            <person name="Ben Mamoun C."/>
        </authorList>
    </citation>
    <scope>NUCLEOTIDE SEQUENCE [LARGE SCALE GENOMIC DNA]</scope>
    <source>
        <strain evidence="2 3">RI</strain>
    </source>
</reference>
<proteinExistence type="predicted"/>
<name>A0A1R4AB03_BABMR</name>
<reference evidence="2 3" key="3">
    <citation type="journal article" date="2016" name="Sci. Rep.">
        <title>Genome-wide diversity and gene expression profiling of Babesia microti isolates identify polymorphic genes that mediate host-pathogen interactions.</title>
        <authorList>
            <person name="Silva J.C."/>
            <person name="Cornillot E."/>
            <person name="McCracken C."/>
            <person name="Usmani-Brown S."/>
            <person name="Dwivedi A."/>
            <person name="Ifeonu O.O."/>
            <person name="Crabtree J."/>
            <person name="Gotia H.T."/>
            <person name="Virji A.Z."/>
            <person name="Reynes C."/>
            <person name="Colinge J."/>
            <person name="Kumar V."/>
            <person name="Lawres L."/>
            <person name="Pazzi J.E."/>
            <person name="Pablo J.V."/>
            <person name="Hung C."/>
            <person name="Brancato J."/>
            <person name="Kumari P."/>
            <person name="Orvis J."/>
            <person name="Tretina K."/>
            <person name="Chibucos M."/>
            <person name="Ott S."/>
            <person name="Sadzewicz L."/>
            <person name="Sengamalay N."/>
            <person name="Shetty A.C."/>
            <person name="Su Q."/>
            <person name="Tallon L."/>
            <person name="Fraser C.M."/>
            <person name="Frutos R."/>
            <person name="Molina D.M."/>
            <person name="Krause P.J."/>
            <person name="Ben Mamoun C."/>
        </authorList>
    </citation>
    <scope>NUCLEOTIDE SEQUENCE [LARGE SCALE GENOMIC DNA]</scope>
    <source>
        <strain evidence="2 3">RI</strain>
    </source>
</reference>
<dbReference type="VEuPathDB" id="PiroplasmaDB:BMR1_02g04201"/>
<gene>
    <name evidence="2" type="ORF">BMR1_02g04201</name>
</gene>
<dbReference type="InterPro" id="IPR036910">
    <property type="entry name" value="HMG_box_dom_sf"/>
</dbReference>
<dbReference type="SUPFAM" id="SSF47095">
    <property type="entry name" value="HMG-box"/>
    <property type="match status" value="1"/>
</dbReference>
<feature type="domain" description="HMG box" evidence="1">
    <location>
        <begin position="10"/>
        <end position="55"/>
    </location>
</feature>
<dbReference type="Gene3D" id="1.10.30.10">
    <property type="entry name" value="High mobility group box domain"/>
    <property type="match status" value="1"/>
</dbReference>
<dbReference type="CDD" id="cd00084">
    <property type="entry name" value="HMG-box_SF"/>
    <property type="match status" value="1"/>
</dbReference>
<sequence>MDSNVGAIGYRLFCNEQIPAIKQRIELETGRKAKVSDLQKELSTLWKNLTEQERQVIDHFYIYL</sequence>
<dbReference type="InterPro" id="IPR009071">
    <property type="entry name" value="HMG_box_dom"/>
</dbReference>
<dbReference type="GeneID" id="33043669"/>
<dbReference type="OrthoDB" id="498543at2759"/>
<protein>
    <submittedName>
        <fullName evidence="2">High mobility group protein B4, putative (HMGB4)</fullName>
    </submittedName>
</protein>
<dbReference type="KEGG" id="bmic:BMR1_02g04201"/>
<dbReference type="Proteomes" id="UP000002899">
    <property type="component" value="Chromosome II"/>
</dbReference>
<dbReference type="Pfam" id="PF09011">
    <property type="entry name" value="HMG_box_2"/>
    <property type="match status" value="1"/>
</dbReference>
<evidence type="ECO:0000313" key="2">
    <source>
        <dbReference type="EMBL" id="SJK86179.1"/>
    </source>
</evidence>
<evidence type="ECO:0000313" key="3">
    <source>
        <dbReference type="Proteomes" id="UP000002899"/>
    </source>
</evidence>